<reference evidence="4" key="1">
    <citation type="submission" date="2016-10" db="EMBL/GenBank/DDBJ databases">
        <authorList>
            <person name="Varghese N."/>
            <person name="Submissions S."/>
        </authorList>
    </citation>
    <scope>NUCLEOTIDE SEQUENCE [LARGE SCALE GENOMIC DNA]</scope>
    <source>
        <strain evidence="4">Z-7934</strain>
    </source>
</reference>
<dbReference type="Pfam" id="PF01809">
    <property type="entry name" value="YidD"/>
    <property type="match status" value="1"/>
</dbReference>
<name>A0A1I3G895_9FIRM</name>
<protein>
    <recommendedName>
        <fullName evidence="2">Putative membrane protein insertion efficiency factor</fullName>
    </recommendedName>
</protein>
<keyword evidence="4" id="KW-1185">Reference proteome</keyword>
<accession>A0A1I3G895</accession>
<dbReference type="EMBL" id="FOQA01000008">
    <property type="protein sequence ID" value="SFI19718.1"/>
    <property type="molecule type" value="Genomic_DNA"/>
</dbReference>
<comment type="function">
    <text evidence="2">Could be involved in insertion of integral membrane proteins into the membrane.</text>
</comment>
<dbReference type="Proteomes" id="UP000199287">
    <property type="component" value="Unassembled WGS sequence"/>
</dbReference>
<keyword evidence="1 2" id="KW-0472">Membrane</keyword>
<dbReference type="GO" id="GO:0005886">
    <property type="term" value="C:plasma membrane"/>
    <property type="evidence" value="ECO:0007669"/>
    <property type="project" value="UniProtKB-SubCell"/>
</dbReference>
<evidence type="ECO:0000313" key="4">
    <source>
        <dbReference type="Proteomes" id="UP000199287"/>
    </source>
</evidence>
<dbReference type="AlphaFoldDB" id="A0A1I3G895"/>
<evidence type="ECO:0000313" key="3">
    <source>
        <dbReference type="EMBL" id="SFI19718.1"/>
    </source>
</evidence>
<evidence type="ECO:0000256" key="2">
    <source>
        <dbReference type="HAMAP-Rule" id="MF_00386"/>
    </source>
</evidence>
<keyword evidence="2" id="KW-1003">Cell membrane</keyword>
<dbReference type="SMART" id="SM01234">
    <property type="entry name" value="Haemolytic"/>
    <property type="match status" value="1"/>
</dbReference>
<proteinExistence type="inferred from homology"/>
<dbReference type="STRING" id="69895.SAMN05192551_10855"/>
<sequence length="75" mass="8619">MWIKGIVIFLIKGYQRYISPLTGSVCRFYPTCSQYSLEAYEIHGVLKGTWLTLKRLSKCHPFHSGGVDRVPSKKQ</sequence>
<dbReference type="PANTHER" id="PTHR33383:SF1">
    <property type="entry name" value="MEMBRANE PROTEIN INSERTION EFFICIENCY FACTOR-RELATED"/>
    <property type="match status" value="1"/>
</dbReference>
<comment type="subcellular location">
    <subcellularLocation>
        <location evidence="2">Cell membrane</location>
        <topology evidence="2">Peripheral membrane protein</topology>
        <orientation evidence="2">Cytoplasmic side</orientation>
    </subcellularLocation>
</comment>
<dbReference type="PANTHER" id="PTHR33383">
    <property type="entry name" value="MEMBRANE PROTEIN INSERTION EFFICIENCY FACTOR-RELATED"/>
    <property type="match status" value="1"/>
</dbReference>
<comment type="similarity">
    <text evidence="2">Belongs to the UPF0161 family.</text>
</comment>
<dbReference type="NCBIfam" id="TIGR00278">
    <property type="entry name" value="membrane protein insertion efficiency factor YidD"/>
    <property type="match status" value="1"/>
</dbReference>
<dbReference type="InterPro" id="IPR002696">
    <property type="entry name" value="Membr_insert_effic_factor_YidD"/>
</dbReference>
<dbReference type="HAMAP" id="MF_00386">
    <property type="entry name" value="UPF0161_YidD"/>
    <property type="match status" value="1"/>
</dbReference>
<gene>
    <name evidence="3" type="ORF">SAMN05192551_10855</name>
</gene>
<evidence type="ECO:0000256" key="1">
    <source>
        <dbReference type="ARBA" id="ARBA00023136"/>
    </source>
</evidence>
<organism evidence="3 4">
    <name type="scientific">Tindallia magadiensis</name>
    <dbReference type="NCBI Taxonomy" id="69895"/>
    <lineage>
        <taxon>Bacteria</taxon>
        <taxon>Bacillati</taxon>
        <taxon>Bacillota</taxon>
        <taxon>Clostridia</taxon>
        <taxon>Peptostreptococcales</taxon>
        <taxon>Tindalliaceae</taxon>
        <taxon>Tindallia</taxon>
    </lineage>
</organism>